<reference evidence="3" key="1">
    <citation type="journal article" date="2020" name="Stud. Mycol.">
        <title>101 Dothideomycetes genomes: a test case for predicting lifestyles and emergence of pathogens.</title>
        <authorList>
            <person name="Haridas S."/>
            <person name="Albert R."/>
            <person name="Binder M."/>
            <person name="Bloem J."/>
            <person name="Labutti K."/>
            <person name="Salamov A."/>
            <person name="Andreopoulos B."/>
            <person name="Baker S."/>
            <person name="Barry K."/>
            <person name="Bills G."/>
            <person name="Bluhm B."/>
            <person name="Cannon C."/>
            <person name="Castanera R."/>
            <person name="Culley D."/>
            <person name="Daum C."/>
            <person name="Ezra D."/>
            <person name="Gonzalez J."/>
            <person name="Henrissat B."/>
            <person name="Kuo A."/>
            <person name="Liang C."/>
            <person name="Lipzen A."/>
            <person name="Lutzoni F."/>
            <person name="Magnuson J."/>
            <person name="Mondo S."/>
            <person name="Nolan M."/>
            <person name="Ohm R."/>
            <person name="Pangilinan J."/>
            <person name="Park H.-J."/>
            <person name="Ramirez L."/>
            <person name="Alfaro M."/>
            <person name="Sun H."/>
            <person name="Tritt A."/>
            <person name="Yoshinaga Y."/>
            <person name="Zwiers L.-H."/>
            <person name="Turgeon B."/>
            <person name="Goodwin S."/>
            <person name="Spatafora J."/>
            <person name="Crous P."/>
            <person name="Grigoriev I."/>
        </authorList>
    </citation>
    <scope>NUCLEOTIDE SEQUENCE</scope>
    <source>
        <strain evidence="3">CBS 260.36</strain>
    </source>
</reference>
<evidence type="ECO:0000256" key="2">
    <source>
        <dbReference type="SAM" id="Phobius"/>
    </source>
</evidence>
<feature type="transmembrane region" description="Helical" evidence="2">
    <location>
        <begin position="472"/>
        <end position="496"/>
    </location>
</feature>
<feature type="transmembrane region" description="Helical" evidence="2">
    <location>
        <begin position="325"/>
        <end position="346"/>
    </location>
</feature>
<evidence type="ECO:0000256" key="1">
    <source>
        <dbReference type="SAM" id="MobiDB-lite"/>
    </source>
</evidence>
<evidence type="ECO:0008006" key="5">
    <source>
        <dbReference type="Google" id="ProtNLM"/>
    </source>
</evidence>
<feature type="compositionally biased region" description="Low complexity" evidence="1">
    <location>
        <begin position="32"/>
        <end position="47"/>
    </location>
</feature>
<comment type="caution">
    <text evidence="3">The sequence shown here is derived from an EMBL/GenBank/DDBJ whole genome shotgun (WGS) entry which is preliminary data.</text>
</comment>
<dbReference type="AlphaFoldDB" id="A0A9P4J9R6"/>
<evidence type="ECO:0000313" key="4">
    <source>
        <dbReference type="Proteomes" id="UP000799439"/>
    </source>
</evidence>
<dbReference type="Proteomes" id="UP000799439">
    <property type="component" value="Unassembled WGS sequence"/>
</dbReference>
<keyword evidence="2" id="KW-0472">Membrane</keyword>
<name>A0A9P4J9R6_9PEZI</name>
<keyword evidence="2" id="KW-1133">Transmembrane helix</keyword>
<feature type="transmembrane region" description="Helical" evidence="2">
    <location>
        <begin position="366"/>
        <end position="384"/>
    </location>
</feature>
<proteinExistence type="predicted"/>
<protein>
    <recommendedName>
        <fullName evidence="5">Phosphoribosylaminoimidazole-succinocarboxamide synthase</fullName>
    </recommendedName>
</protein>
<keyword evidence="2" id="KW-0812">Transmembrane</keyword>
<gene>
    <name evidence="3" type="ORF">K461DRAFT_289963</name>
</gene>
<feature type="transmembrane region" description="Helical" evidence="2">
    <location>
        <begin position="430"/>
        <end position="452"/>
    </location>
</feature>
<feature type="region of interest" description="Disordered" evidence="1">
    <location>
        <begin position="266"/>
        <end position="292"/>
    </location>
</feature>
<sequence length="954" mass="105175">MPVSTSEPLFGHTNVSRPQLQHSTSTHSVTASEDYYSLTSSTYSDESITPAPIKRFTTPPSRYRTPMASREQLPRDQTVASGPMKGPGRRRHSDADRSSYPPNPLQSNPRASGITRKPVPSVVYETNPPSNMQGMTLSSAAKELSREASPPTPGDDDTPYIQFALDQLTRDEEVRGSRVYPGDKSALRRLRDSGDTVRPAYIPAAPTAGEPLPKRRTRAMSAVDSAYVPPSASAKHGHLEPPKPAVLVSGLDEQHIDTRPIARVARNPAEETMHQPLPPKSPARGDSNYRKTQRPAAPETFLAFEPPSGITYLSLSALPTSLRPVPLAIFVLVQALILAALLFSAIQSTTKSRLSAYTLFADSRYFVFQYLPMLLAVILLFWIFQIQIAIYRVTPFIALASDSRAVRAKASLLPLHPSGFFLPSLAHLSCGLPAIAFFLVFSWLSLFAVPLLSASFNVHQFGANWFWLATQGVIWVAIVLYVLLFVSSLWLFIYLWRRQTGLRWDPTSLADLLVILERSNLLDTYVSYFYSSSEYDFKEDVAARGDRLGYWRTSTRPNAAIHTIGAPGFPARQYSMVDGTLLEKRTTHRISNNTIDLESGRPYSYETGRSLLSNRVSRLSVASNSGRIYRPFILRPTVVIPLVVISISLLIGFLVVSYIPSTAIESGFRPLLPIPVNTDGFSAANFLYSFIPSVLGLLFFLLWTHIDMTLRRLQPIANLSQPKGALAEHSLLLSYTSDGPILVTLKALINRDFRVAAVSTIALLSSLLPILGGGAFWAQFYIPTQTVRIYADMIAFHALTVIFAICCLGFLVLPLTSNQANHYYILSPEGSNKLNHANSLVEVIALTHQSRLLADHMFHAPASRIQMVTRLLTGMGTGHLTQLMSNEKRSASKVSLADNIRGFGDARAGQEQAIDDGRYAFGQYLGRDGKLYFGIDRASRIGAQSGGNVEAEKI</sequence>
<feature type="compositionally biased region" description="Polar residues" evidence="1">
    <location>
        <begin position="127"/>
        <end position="139"/>
    </location>
</feature>
<dbReference type="Pfam" id="PF11915">
    <property type="entry name" value="DUF3433"/>
    <property type="match status" value="2"/>
</dbReference>
<feature type="region of interest" description="Disordered" evidence="1">
    <location>
        <begin position="1"/>
        <end position="159"/>
    </location>
</feature>
<feature type="transmembrane region" description="Helical" evidence="2">
    <location>
        <begin position="680"/>
        <end position="703"/>
    </location>
</feature>
<organism evidence="3 4">
    <name type="scientific">Myriangium duriaei CBS 260.36</name>
    <dbReference type="NCBI Taxonomy" id="1168546"/>
    <lineage>
        <taxon>Eukaryota</taxon>
        <taxon>Fungi</taxon>
        <taxon>Dikarya</taxon>
        <taxon>Ascomycota</taxon>
        <taxon>Pezizomycotina</taxon>
        <taxon>Dothideomycetes</taxon>
        <taxon>Dothideomycetidae</taxon>
        <taxon>Myriangiales</taxon>
        <taxon>Myriangiaceae</taxon>
        <taxon>Myriangium</taxon>
    </lineage>
</organism>
<feature type="transmembrane region" description="Helical" evidence="2">
    <location>
        <begin position="637"/>
        <end position="660"/>
    </location>
</feature>
<accession>A0A9P4J9R6</accession>
<keyword evidence="4" id="KW-1185">Reference proteome</keyword>
<feature type="transmembrane region" description="Helical" evidence="2">
    <location>
        <begin position="794"/>
        <end position="813"/>
    </location>
</feature>
<feature type="transmembrane region" description="Helical" evidence="2">
    <location>
        <begin position="755"/>
        <end position="782"/>
    </location>
</feature>
<dbReference type="OrthoDB" id="3057599at2759"/>
<dbReference type="PANTHER" id="PTHR37544:SF1">
    <property type="entry name" value="PHOSPHORIBOSYLAMINOIMIDAZOLE-SUCCINOCARBOXAMIDE SYNTHASE"/>
    <property type="match status" value="1"/>
</dbReference>
<feature type="compositionally biased region" description="Polar residues" evidence="1">
    <location>
        <begin position="1"/>
        <end position="31"/>
    </location>
</feature>
<dbReference type="InterPro" id="IPR021840">
    <property type="entry name" value="DUF3433"/>
</dbReference>
<evidence type="ECO:0000313" key="3">
    <source>
        <dbReference type="EMBL" id="KAF2157666.1"/>
    </source>
</evidence>
<dbReference type="EMBL" id="ML996081">
    <property type="protein sequence ID" value="KAF2157666.1"/>
    <property type="molecule type" value="Genomic_DNA"/>
</dbReference>
<dbReference type="PANTHER" id="PTHR37544">
    <property type="entry name" value="SPRAY-RELATED"/>
    <property type="match status" value="1"/>
</dbReference>